<dbReference type="PANTHER" id="PTHR10664">
    <property type="entry name" value="SERPENTINE RECEPTOR-C.ELEGANS"/>
    <property type="match status" value="1"/>
</dbReference>
<accession>Q23339</accession>
<feature type="transmembrane region" description="Helical" evidence="1">
    <location>
        <begin position="80"/>
        <end position="106"/>
    </location>
</feature>
<dbReference type="Pfam" id="PF10316">
    <property type="entry name" value="7TM_GPCR_Srbc"/>
    <property type="match status" value="1"/>
</dbReference>
<keyword evidence="3" id="KW-1185">Reference proteome</keyword>
<feature type="transmembrane region" description="Helical" evidence="1">
    <location>
        <begin position="12"/>
        <end position="32"/>
    </location>
</feature>
<name>Q23339_CAEEL</name>
<dbReference type="GeneID" id="191177"/>
<dbReference type="SMR" id="Q23339"/>
<feature type="transmembrane region" description="Helical" evidence="1">
    <location>
        <begin position="180"/>
        <end position="200"/>
    </location>
</feature>
<feature type="transmembrane region" description="Helical" evidence="1">
    <location>
        <begin position="127"/>
        <end position="150"/>
    </location>
</feature>
<dbReference type="InParanoid" id="Q23339"/>
<keyword evidence="2" id="KW-0675">Receptor</keyword>
<dbReference type="PANTHER" id="PTHR10664:SF22">
    <property type="entry name" value="SERPENTINE RECEPTOR, CLASS BC (CLASS B-LIKE)"/>
    <property type="match status" value="1"/>
</dbReference>
<feature type="transmembrane region" description="Helical" evidence="1">
    <location>
        <begin position="52"/>
        <end position="74"/>
    </location>
</feature>
<evidence type="ECO:0000313" key="3">
    <source>
        <dbReference type="Proteomes" id="UP000001940"/>
    </source>
</evidence>
<dbReference type="PhylomeDB" id="Q23339"/>
<evidence type="ECO:0000256" key="1">
    <source>
        <dbReference type="SAM" id="Phobius"/>
    </source>
</evidence>
<evidence type="ECO:0000313" key="4">
    <source>
        <dbReference type="WormBase" id="ZC455.9"/>
    </source>
</evidence>
<reference evidence="2 3" key="1">
    <citation type="journal article" date="1998" name="Science">
        <title>Genome sequence of the nematode C. elegans: a platform for investigating biology.</title>
        <authorList>
            <consortium name="The C. elegans sequencing consortium"/>
            <person name="Sulson J.E."/>
            <person name="Waterston R."/>
        </authorList>
    </citation>
    <scope>NUCLEOTIDE SEQUENCE [LARGE SCALE GENOMIC DNA]</scope>
    <source>
        <strain evidence="2 3">Bristol N2</strain>
    </source>
</reference>
<dbReference type="PIR" id="T27584">
    <property type="entry name" value="T27584"/>
</dbReference>
<dbReference type="EMBL" id="BX284605">
    <property type="protein sequence ID" value="CAA99960.1"/>
    <property type="molecule type" value="Genomic_DNA"/>
</dbReference>
<dbReference type="Proteomes" id="UP000001940">
    <property type="component" value="Chromosome V"/>
</dbReference>
<dbReference type="InterPro" id="IPR019420">
    <property type="entry name" value="7TM_GPCR_serpentine_rcpt_Srbc"/>
</dbReference>
<dbReference type="WormBase" id="ZC455.9">
    <property type="protein sequence ID" value="CE06598"/>
    <property type="gene ID" value="WBGene00013909"/>
    <property type="gene designation" value="srbc-44"/>
</dbReference>
<dbReference type="UCSC" id="ZC455.9">
    <property type="organism name" value="c. elegans"/>
</dbReference>
<evidence type="ECO:0000313" key="2">
    <source>
        <dbReference type="EMBL" id="CAA99960.1"/>
    </source>
</evidence>
<gene>
    <name evidence="2 4" type="primary">srbc-44</name>
    <name evidence="2" type="ORF">CELE_ZC455.9</name>
    <name evidence="4" type="ORF">ZC455.9</name>
</gene>
<keyword evidence="1" id="KW-0812">Transmembrane</keyword>
<dbReference type="HOGENOM" id="CLU_059075_1_0_1"/>
<dbReference type="CTD" id="191177"/>
<protein>
    <submittedName>
        <fullName evidence="2">Serpentine Receptor, class BC (Class B-like)</fullName>
    </submittedName>
</protein>
<dbReference type="RefSeq" id="NP_506198.1">
    <property type="nucleotide sequence ID" value="NM_073797.1"/>
</dbReference>
<dbReference type="FunCoup" id="Q23339">
    <property type="interactions" value="1"/>
</dbReference>
<dbReference type="AlphaFoldDB" id="Q23339"/>
<keyword evidence="1" id="KW-0472">Membrane</keyword>
<dbReference type="PaxDb" id="6239-ZC455.9"/>
<organism evidence="2 3">
    <name type="scientific">Caenorhabditis elegans</name>
    <dbReference type="NCBI Taxonomy" id="6239"/>
    <lineage>
        <taxon>Eukaryota</taxon>
        <taxon>Metazoa</taxon>
        <taxon>Ecdysozoa</taxon>
        <taxon>Nematoda</taxon>
        <taxon>Chromadorea</taxon>
        <taxon>Rhabditida</taxon>
        <taxon>Rhabditina</taxon>
        <taxon>Rhabditomorpha</taxon>
        <taxon>Rhabditoidea</taxon>
        <taxon>Rhabditidae</taxon>
        <taxon>Peloderinae</taxon>
        <taxon>Caenorhabditis</taxon>
    </lineage>
</organism>
<keyword evidence="1" id="KW-1133">Transmembrane helix</keyword>
<sequence length="297" mass="34307">MSYEFKHKAFSVSSAGITASIFVVVLNIRLLWKFQNSPIRKKPEYHLYQIRFFVDICYSIAVSIYYVALDISYLSPFFLFHYKILFVVTLLSSNILSTRFFLAALISIERLIAVFLPVQFHNNRQKLPVFIFFTMLLLWGMFEDVMYFWICDISPFIKDCSVLGCTYNDCFLQYWTGSKLVIGGFTCLSSLVLFFKLLALKKTMNIVNLSKTNYLCIGDSCLTLLFDFTPFLLTLVLRTQLYSADIYGPYNATAKSTACFIDAMIATWVLKKPLKPTQIRQINSLKRISDRHGSSRT</sequence>
<dbReference type="AGR" id="WB:WBGene00013909"/>
<dbReference type="KEGG" id="cel:CELE_ZC455.9"/>
<proteinExistence type="predicted"/>